<dbReference type="EMBL" id="JANEWF010000158">
    <property type="protein sequence ID" value="MDA8486958.1"/>
    <property type="molecule type" value="Genomic_DNA"/>
</dbReference>
<keyword evidence="2" id="KW-1133">Transmembrane helix</keyword>
<proteinExistence type="predicted"/>
<name>A0ABT4YDW7_METRE</name>
<feature type="non-terminal residue" evidence="3">
    <location>
        <position position="1"/>
    </location>
</feature>
<reference evidence="3 4" key="1">
    <citation type="submission" date="2022-07" db="EMBL/GenBank/DDBJ databases">
        <title>Genome Analysis of Selected Gammaproteobacteria from Nigerian Food snails.</title>
        <authorList>
            <person name="Okafor A.C."/>
        </authorList>
    </citation>
    <scope>NUCLEOTIDE SEQUENCE [LARGE SCALE GENOMIC DNA]</scope>
    <source>
        <strain evidence="3 4">Awg 2</strain>
    </source>
</reference>
<feature type="transmembrane region" description="Helical" evidence="2">
    <location>
        <begin position="30"/>
        <end position="52"/>
    </location>
</feature>
<feature type="region of interest" description="Disordered" evidence="1">
    <location>
        <begin position="1"/>
        <end position="23"/>
    </location>
</feature>
<evidence type="ECO:0000313" key="4">
    <source>
        <dbReference type="Proteomes" id="UP001211689"/>
    </source>
</evidence>
<keyword evidence="2" id="KW-0812">Transmembrane</keyword>
<feature type="compositionally biased region" description="Pro residues" evidence="1">
    <location>
        <begin position="1"/>
        <end position="13"/>
    </location>
</feature>
<protein>
    <submittedName>
        <fullName evidence="3">Uncharacterized protein</fullName>
    </submittedName>
</protein>
<comment type="caution">
    <text evidence="3">The sequence shown here is derived from an EMBL/GenBank/DDBJ whole genome shotgun (WGS) entry which is preliminary data.</text>
</comment>
<dbReference type="Proteomes" id="UP001211689">
    <property type="component" value="Unassembled WGS sequence"/>
</dbReference>
<feature type="non-terminal residue" evidence="3">
    <location>
        <position position="85"/>
    </location>
</feature>
<sequence length="85" mass="8896">EPAPAPEPSPVPAPAQVASEEEPEGVGKRWLPWALGALLLLAAAVIGSRWYVGTASGAEFIARYDGLQPLPDNAPVGLPAWLNWA</sequence>
<evidence type="ECO:0000256" key="2">
    <source>
        <dbReference type="SAM" id="Phobius"/>
    </source>
</evidence>
<keyword evidence="4" id="KW-1185">Reference proteome</keyword>
<organism evidence="3 4">
    <name type="scientific">Metapseudomonas resinovorans</name>
    <name type="common">Pseudomonas resinovorans</name>
    <dbReference type="NCBI Taxonomy" id="53412"/>
    <lineage>
        <taxon>Bacteria</taxon>
        <taxon>Pseudomonadati</taxon>
        <taxon>Pseudomonadota</taxon>
        <taxon>Gammaproteobacteria</taxon>
        <taxon>Pseudomonadales</taxon>
        <taxon>Pseudomonadaceae</taxon>
        <taxon>Metapseudomonas</taxon>
    </lineage>
</organism>
<evidence type="ECO:0000256" key="1">
    <source>
        <dbReference type="SAM" id="MobiDB-lite"/>
    </source>
</evidence>
<keyword evidence="2" id="KW-0472">Membrane</keyword>
<evidence type="ECO:0000313" key="3">
    <source>
        <dbReference type="EMBL" id="MDA8486958.1"/>
    </source>
</evidence>
<gene>
    <name evidence="3" type="ORF">NNO07_28250</name>
</gene>
<accession>A0ABT4YDW7</accession>